<dbReference type="KEGG" id="cvn:111102334"/>
<evidence type="ECO:0000256" key="2">
    <source>
        <dbReference type="SAM" id="SignalP"/>
    </source>
</evidence>
<dbReference type="GeneID" id="111102334"/>
<dbReference type="Proteomes" id="UP000694844">
    <property type="component" value="Chromosome 1"/>
</dbReference>
<feature type="compositionally biased region" description="Polar residues" evidence="1">
    <location>
        <begin position="34"/>
        <end position="44"/>
    </location>
</feature>
<feature type="compositionally biased region" description="Polar residues" evidence="1">
    <location>
        <begin position="64"/>
        <end position="79"/>
    </location>
</feature>
<dbReference type="RefSeq" id="XP_022290713.1">
    <property type="nucleotide sequence ID" value="XM_022435005.1"/>
</dbReference>
<sequence length="298" mass="33119">MKALLLAAVFCSILLLVFGQENNQWRRMKAGSRSFRNGNTNSADNAEGVTKSRSNGRRQMFRKQGNSQDGTTDGAQNGNRGNGRWQRPSNNRKSDWMNHIKATWNTFLSGEIQINERGFIFENKQIGFSMSTDPKLSAAGYNQSFAMFDFNTGKEAIRVEVLESLKDEKPNFADQKSREFWIRKKHLCFIMDVPVTFQDFSQELQLRSSSSQAGPIATGNVKTFIARQANRVTDLGSSGVVGNLCRTAATRGLAFSVVADSSVTSPMETVRVMGQVDPLQPLTSVPYEIKLEPGIILS</sequence>
<evidence type="ECO:0000313" key="4">
    <source>
        <dbReference type="RefSeq" id="XP_022290713.1"/>
    </source>
</evidence>
<reference evidence="4" key="2">
    <citation type="submission" date="2025-08" db="UniProtKB">
        <authorList>
            <consortium name="RefSeq"/>
        </authorList>
    </citation>
    <scope>IDENTIFICATION</scope>
    <source>
        <tissue evidence="4">Whole sample</tissue>
    </source>
</reference>
<reference evidence="3" key="1">
    <citation type="submission" date="2024-06" db="UniProtKB">
        <authorList>
            <consortium name="RefSeq"/>
        </authorList>
    </citation>
    <scope>NUCLEOTIDE SEQUENCE [LARGE SCALE GENOMIC DNA]</scope>
</reference>
<accession>A0A8B8AJH0</accession>
<feature type="chain" id="PRO_5034025344" evidence="2">
    <location>
        <begin position="20"/>
        <end position="298"/>
    </location>
</feature>
<gene>
    <name evidence="4" type="primary">LOC111102334</name>
</gene>
<protein>
    <submittedName>
        <fullName evidence="4">Uncharacterized protein LOC111102334</fullName>
    </submittedName>
</protein>
<name>A0A8B8AJH0_CRAVI</name>
<keyword evidence="3" id="KW-1185">Reference proteome</keyword>
<dbReference type="OrthoDB" id="6137225at2759"/>
<keyword evidence="2" id="KW-0732">Signal</keyword>
<dbReference type="AlphaFoldDB" id="A0A8B8AJH0"/>
<feature type="region of interest" description="Disordered" evidence="1">
    <location>
        <begin position="31"/>
        <end position="93"/>
    </location>
</feature>
<proteinExistence type="predicted"/>
<feature type="signal peptide" evidence="2">
    <location>
        <begin position="1"/>
        <end position="19"/>
    </location>
</feature>
<evidence type="ECO:0000313" key="3">
    <source>
        <dbReference type="Proteomes" id="UP000694844"/>
    </source>
</evidence>
<organism evidence="3 4">
    <name type="scientific">Crassostrea virginica</name>
    <name type="common">Eastern oyster</name>
    <dbReference type="NCBI Taxonomy" id="6565"/>
    <lineage>
        <taxon>Eukaryota</taxon>
        <taxon>Metazoa</taxon>
        <taxon>Spiralia</taxon>
        <taxon>Lophotrochozoa</taxon>
        <taxon>Mollusca</taxon>
        <taxon>Bivalvia</taxon>
        <taxon>Autobranchia</taxon>
        <taxon>Pteriomorphia</taxon>
        <taxon>Ostreida</taxon>
        <taxon>Ostreoidea</taxon>
        <taxon>Ostreidae</taxon>
        <taxon>Crassostrea</taxon>
    </lineage>
</organism>
<evidence type="ECO:0000256" key="1">
    <source>
        <dbReference type="SAM" id="MobiDB-lite"/>
    </source>
</evidence>